<dbReference type="GO" id="GO:0005634">
    <property type="term" value="C:nucleus"/>
    <property type="evidence" value="ECO:0007669"/>
    <property type="project" value="TreeGrafter"/>
</dbReference>
<dbReference type="RefSeq" id="XP_024340069.1">
    <property type="nucleotide sequence ID" value="XM_024488740.1"/>
</dbReference>
<keyword evidence="8 14" id="KW-0067">ATP-binding</keyword>
<reference evidence="19 20" key="1">
    <citation type="submission" date="2017-04" db="EMBL/GenBank/DDBJ databases">
        <title>Genome Sequence of the Model Brown-Rot Fungus Postia placenta SB12.</title>
        <authorList>
            <consortium name="DOE Joint Genome Institute"/>
            <person name="Gaskell J."/>
            <person name="Kersten P."/>
            <person name="Larrondo L.F."/>
            <person name="Canessa P."/>
            <person name="Martinez D."/>
            <person name="Hibbett D."/>
            <person name="Schmoll M."/>
            <person name="Kubicek C.P."/>
            <person name="Martinez A.T."/>
            <person name="Yadav J."/>
            <person name="Master E."/>
            <person name="Magnuson J.K."/>
            <person name="James T."/>
            <person name="Yaver D."/>
            <person name="Berka R."/>
            <person name="Labutti K."/>
            <person name="Lipzen A."/>
            <person name="Aerts A."/>
            <person name="Barry K."/>
            <person name="Henrissat B."/>
            <person name="Blanchette R."/>
            <person name="Grigoriev I."/>
            <person name="Cullen D."/>
        </authorList>
    </citation>
    <scope>NUCLEOTIDE SEQUENCE [LARGE SCALE GENOMIC DNA]</scope>
    <source>
        <strain evidence="19 20">MAD-698-R-SB12</strain>
    </source>
</reference>
<keyword evidence="10 16" id="KW-0472">Membrane</keyword>
<dbReference type="PROSITE" id="PS50011">
    <property type="entry name" value="PROTEIN_KINASE_DOM"/>
    <property type="match status" value="1"/>
</dbReference>
<dbReference type="Pfam" id="PF00069">
    <property type="entry name" value="Pkinase"/>
    <property type="match status" value="2"/>
</dbReference>
<dbReference type="GO" id="GO:0022857">
    <property type="term" value="F:transmembrane transporter activity"/>
    <property type="evidence" value="ECO:0007669"/>
    <property type="project" value="InterPro"/>
</dbReference>
<proteinExistence type="inferred from homology"/>
<dbReference type="Gene3D" id="3.30.200.20">
    <property type="entry name" value="Phosphorylase Kinase, domain 1"/>
    <property type="match status" value="1"/>
</dbReference>
<dbReference type="EC" id="2.7.11.1" evidence="2"/>
<feature type="transmembrane region" description="Helical" evidence="16">
    <location>
        <begin position="50"/>
        <end position="67"/>
    </location>
</feature>
<evidence type="ECO:0000259" key="18">
    <source>
        <dbReference type="PROSITE" id="PS50850"/>
    </source>
</evidence>
<dbReference type="GO" id="GO:0004674">
    <property type="term" value="F:protein serine/threonine kinase activity"/>
    <property type="evidence" value="ECO:0007669"/>
    <property type="project" value="UniProtKB-KW"/>
</dbReference>
<accession>A0A1X6N3V3</accession>
<feature type="region of interest" description="Disordered" evidence="15">
    <location>
        <begin position="602"/>
        <end position="629"/>
    </location>
</feature>
<dbReference type="EMBL" id="KZ110595">
    <property type="protein sequence ID" value="OSX63275.1"/>
    <property type="molecule type" value="Genomic_DNA"/>
</dbReference>
<gene>
    <name evidence="19" type="ORF">POSPLADRAFT_1180256</name>
</gene>
<comment type="similarity">
    <text evidence="11">Belongs to the protein kinase superfamily. Ser/Thr protein kinase family. GCN2 subfamily.</text>
</comment>
<dbReference type="Proteomes" id="UP000194127">
    <property type="component" value="Unassembled WGS sequence"/>
</dbReference>
<dbReference type="PROSITE" id="PS50850">
    <property type="entry name" value="MFS"/>
    <property type="match status" value="1"/>
</dbReference>
<feature type="region of interest" description="Disordered" evidence="15">
    <location>
        <begin position="743"/>
        <end position="763"/>
    </location>
</feature>
<dbReference type="GeneID" id="36333689"/>
<feature type="transmembrane region" description="Helical" evidence="16">
    <location>
        <begin position="25"/>
        <end position="43"/>
    </location>
</feature>
<feature type="compositionally biased region" description="Low complexity" evidence="15">
    <location>
        <begin position="749"/>
        <end position="760"/>
    </location>
</feature>
<evidence type="ECO:0000256" key="6">
    <source>
        <dbReference type="ARBA" id="ARBA00022741"/>
    </source>
</evidence>
<feature type="compositionally biased region" description="Polar residues" evidence="15">
    <location>
        <begin position="441"/>
        <end position="450"/>
    </location>
</feature>
<dbReference type="PANTHER" id="PTHR11042:SF138">
    <property type="entry name" value="SERINE_THREONINE-PROTEIN KINASE IKS1-RELATED"/>
    <property type="match status" value="1"/>
</dbReference>
<evidence type="ECO:0000256" key="14">
    <source>
        <dbReference type="PROSITE-ProRule" id="PRU10141"/>
    </source>
</evidence>
<evidence type="ECO:0000256" key="5">
    <source>
        <dbReference type="ARBA" id="ARBA00022692"/>
    </source>
</evidence>
<comment type="catalytic activity">
    <reaction evidence="13">
        <text>L-seryl-[protein] + ATP = O-phospho-L-seryl-[protein] + ADP + H(+)</text>
        <dbReference type="Rhea" id="RHEA:17989"/>
        <dbReference type="Rhea" id="RHEA-COMP:9863"/>
        <dbReference type="Rhea" id="RHEA-COMP:11604"/>
        <dbReference type="ChEBI" id="CHEBI:15378"/>
        <dbReference type="ChEBI" id="CHEBI:29999"/>
        <dbReference type="ChEBI" id="CHEBI:30616"/>
        <dbReference type="ChEBI" id="CHEBI:83421"/>
        <dbReference type="ChEBI" id="CHEBI:456216"/>
        <dbReference type="EC" id="2.7.11.1"/>
    </reaction>
</comment>
<dbReference type="PROSITE" id="PS00107">
    <property type="entry name" value="PROTEIN_KINASE_ATP"/>
    <property type="match status" value="1"/>
</dbReference>
<evidence type="ECO:0000256" key="4">
    <source>
        <dbReference type="ARBA" id="ARBA00022679"/>
    </source>
</evidence>
<feature type="region of interest" description="Disordered" evidence="15">
    <location>
        <begin position="441"/>
        <end position="471"/>
    </location>
</feature>
<keyword evidence="3" id="KW-0723">Serine/threonine-protein kinase</keyword>
<keyword evidence="7" id="KW-0418">Kinase</keyword>
<keyword evidence="5 16" id="KW-0812">Transmembrane</keyword>
<evidence type="ECO:0000313" key="20">
    <source>
        <dbReference type="Proteomes" id="UP000194127"/>
    </source>
</evidence>
<dbReference type="PROSITE" id="PS00108">
    <property type="entry name" value="PROTEIN_KINASE_ST"/>
    <property type="match status" value="1"/>
</dbReference>
<dbReference type="InterPro" id="IPR008271">
    <property type="entry name" value="Ser/Thr_kinase_AS"/>
</dbReference>
<evidence type="ECO:0000256" key="13">
    <source>
        <dbReference type="ARBA" id="ARBA00048679"/>
    </source>
</evidence>
<evidence type="ECO:0000313" key="19">
    <source>
        <dbReference type="EMBL" id="OSX63275.1"/>
    </source>
</evidence>
<dbReference type="InterPro" id="IPR011009">
    <property type="entry name" value="Kinase-like_dom_sf"/>
</dbReference>
<dbReference type="SMART" id="SM00220">
    <property type="entry name" value="S_TKc"/>
    <property type="match status" value="1"/>
</dbReference>
<dbReference type="InterPro" id="IPR050339">
    <property type="entry name" value="CC_SR_Kinase"/>
</dbReference>
<dbReference type="Gene3D" id="1.10.510.10">
    <property type="entry name" value="Transferase(Phosphotransferase) domain 1"/>
    <property type="match status" value="1"/>
</dbReference>
<evidence type="ECO:0000256" key="10">
    <source>
        <dbReference type="ARBA" id="ARBA00023136"/>
    </source>
</evidence>
<evidence type="ECO:0000256" key="1">
    <source>
        <dbReference type="ARBA" id="ARBA00004141"/>
    </source>
</evidence>
<evidence type="ECO:0000256" key="12">
    <source>
        <dbReference type="ARBA" id="ARBA00047899"/>
    </source>
</evidence>
<dbReference type="FunFam" id="3.30.200.20:FF:000306">
    <property type="entry name" value="IKS protein kinase"/>
    <property type="match status" value="1"/>
</dbReference>
<evidence type="ECO:0000256" key="7">
    <source>
        <dbReference type="ARBA" id="ARBA00022777"/>
    </source>
</evidence>
<feature type="compositionally biased region" description="Low complexity" evidence="15">
    <location>
        <begin position="602"/>
        <end position="620"/>
    </location>
</feature>
<feature type="transmembrane region" description="Helical" evidence="16">
    <location>
        <begin position="199"/>
        <end position="217"/>
    </location>
</feature>
<keyword evidence="4" id="KW-0808">Transferase</keyword>
<comment type="subcellular location">
    <subcellularLocation>
        <location evidence="1">Membrane</location>
        <topology evidence="1">Multi-pass membrane protein</topology>
    </subcellularLocation>
</comment>
<feature type="domain" description="Major facilitator superfamily (MFS) profile" evidence="18">
    <location>
        <begin position="1"/>
        <end position="150"/>
    </location>
</feature>
<feature type="transmembrane region" description="Helical" evidence="16">
    <location>
        <begin position="125"/>
        <end position="146"/>
    </location>
</feature>
<keyword evidence="6 14" id="KW-0547">Nucleotide-binding</keyword>
<dbReference type="Pfam" id="PF00083">
    <property type="entry name" value="Sugar_tr"/>
    <property type="match status" value="1"/>
</dbReference>
<evidence type="ECO:0000256" key="15">
    <source>
        <dbReference type="SAM" id="MobiDB-lite"/>
    </source>
</evidence>
<dbReference type="PANTHER" id="PTHR11042">
    <property type="entry name" value="EUKARYOTIC TRANSLATION INITIATION FACTOR 2-ALPHA KINASE EIF2-ALPHA KINASE -RELATED"/>
    <property type="match status" value="1"/>
</dbReference>
<evidence type="ECO:0000259" key="17">
    <source>
        <dbReference type="PROSITE" id="PS50011"/>
    </source>
</evidence>
<feature type="domain" description="Protein kinase" evidence="17">
    <location>
        <begin position="485"/>
        <end position="878"/>
    </location>
</feature>
<dbReference type="GO" id="GO:0005524">
    <property type="term" value="F:ATP binding"/>
    <property type="evidence" value="ECO:0007669"/>
    <property type="project" value="UniProtKB-UniRule"/>
</dbReference>
<dbReference type="InterPro" id="IPR036259">
    <property type="entry name" value="MFS_trans_sf"/>
</dbReference>
<evidence type="ECO:0000256" key="3">
    <source>
        <dbReference type="ARBA" id="ARBA00022527"/>
    </source>
</evidence>
<dbReference type="InterPro" id="IPR005828">
    <property type="entry name" value="MFS_sugar_transport-like"/>
</dbReference>
<feature type="region of interest" description="Disordered" evidence="15">
    <location>
        <begin position="917"/>
        <end position="959"/>
    </location>
</feature>
<dbReference type="Gene3D" id="1.20.1250.20">
    <property type="entry name" value="MFS general substrate transporter like domains"/>
    <property type="match status" value="1"/>
</dbReference>
<dbReference type="AlphaFoldDB" id="A0A1X6N3V3"/>
<evidence type="ECO:0000256" key="16">
    <source>
        <dbReference type="SAM" id="Phobius"/>
    </source>
</evidence>
<dbReference type="OrthoDB" id="1405469at2759"/>
<sequence>MTDVLTIAIRRMARDLPLQSPRETMMLGFTGYVVFGLITGCGYDKITKNVPLFIFFYGMLHAMGSLGPGNLNGLVSAESFPTPIRGTFYGISAAVGKAGAAIGTEAFTPIQDNLGKKYTPRLFDAWTFIVAAICGVLGVVLTYFFVPEMTNIDFADEDEKFLLYLADNGWEGVVGDGDSAFSADEVVSVEEKEAMQFKLVAVLFALAFLLGASAVSVPPDATEIVSEALDECVLVHLGFQGDAPCHTVAVTLGCNYAKPGLIVTPLSCLVGPRGPGCCVFCVIAAGLEELRQRPILEECSIVYPPAASWHESLWLDFNTSPFAAAAMFDEIDPPSPSGALVSLAPLDPEWQPILHISDQVVLYNPTSHALSIRTTPNASLARRASRHCPYCHRTIPAEMHAAQDVDVDDVEHGKFEDDEFTWRPRSRASNYFQLLETANETMSRPATPQRTIPAHEDSSRSTDSSNGGRAFRADNMAEGYFKAFFREEGRLGMGANGTVYLCQHVLDGNSLGHFAVKKIAVGQSHSYLLNILREVRLLEQLHHPNIVTYHHAWMETCQFSTFGPHVPTLHVLMQWAEGGSLDDFIDARLGRRAPTHLPHLHLATTTAPGSSGASSPGLAADTNTLPSPSAYSRSARIRAFRALQRAPPGERERLRRELGLDGGGKSGGPADWKAVHLLSAEEVRGLFGDIVSGIAFLHDKSILHLDLKPGNVLLTWDEGRLIPRAMLSDFGTSQDMLKSRMRSGNTGTLEYSSPESLPSPTGQLKQVTSKADMWSVGMILHKLLFFRLPYQHASDSARAHGAGQSGDATDAADADADALEREVQTYAGFRPSSALATAFQSRRLPEAYLMLLEGLLNINPSTRPTAERVLAAVREGRLDPLSAEASDRPGSSGSLIPMPLRRVFDATALLASSISPSPSPDLHAWVSSQEPDAAPLAAREPSAAEKRAREPSAAPTPVPAHARALPFGLSTNGVWACTLSVGGRQAHVRIPRVVWLRTVKSCVLVAKVLSVSRICVGTGTRTGLGLDAHANPLVAALVLALAVVDTWFETLMPTLVLGLLHVVAVAYGAARGC</sequence>
<feature type="binding site" evidence="14">
    <location>
        <position position="518"/>
    </location>
    <ligand>
        <name>ATP</name>
        <dbReference type="ChEBI" id="CHEBI:30616"/>
    </ligand>
</feature>
<protein>
    <recommendedName>
        <fullName evidence="2">non-specific serine/threonine protein kinase</fullName>
        <ecNumber evidence="2">2.7.11.1</ecNumber>
    </recommendedName>
</protein>
<keyword evidence="9 16" id="KW-1133">Transmembrane helix</keyword>
<evidence type="ECO:0000256" key="9">
    <source>
        <dbReference type="ARBA" id="ARBA00022989"/>
    </source>
</evidence>
<organism evidence="19 20">
    <name type="scientific">Postia placenta MAD-698-R-SB12</name>
    <dbReference type="NCBI Taxonomy" id="670580"/>
    <lineage>
        <taxon>Eukaryota</taxon>
        <taxon>Fungi</taxon>
        <taxon>Dikarya</taxon>
        <taxon>Basidiomycota</taxon>
        <taxon>Agaricomycotina</taxon>
        <taxon>Agaricomycetes</taxon>
        <taxon>Polyporales</taxon>
        <taxon>Adustoporiaceae</taxon>
        <taxon>Rhodonia</taxon>
    </lineage>
</organism>
<dbReference type="InterPro" id="IPR020846">
    <property type="entry name" value="MFS_dom"/>
</dbReference>
<dbReference type="InterPro" id="IPR017441">
    <property type="entry name" value="Protein_kinase_ATP_BS"/>
</dbReference>
<keyword evidence="20" id="KW-1185">Reference proteome</keyword>
<dbReference type="InterPro" id="IPR000719">
    <property type="entry name" value="Prot_kinase_dom"/>
</dbReference>
<evidence type="ECO:0000256" key="11">
    <source>
        <dbReference type="ARBA" id="ARBA00037982"/>
    </source>
</evidence>
<dbReference type="GO" id="GO:0016020">
    <property type="term" value="C:membrane"/>
    <property type="evidence" value="ECO:0007669"/>
    <property type="project" value="UniProtKB-SubCell"/>
</dbReference>
<comment type="catalytic activity">
    <reaction evidence="12">
        <text>L-threonyl-[protein] + ATP = O-phospho-L-threonyl-[protein] + ADP + H(+)</text>
        <dbReference type="Rhea" id="RHEA:46608"/>
        <dbReference type="Rhea" id="RHEA-COMP:11060"/>
        <dbReference type="Rhea" id="RHEA-COMP:11605"/>
        <dbReference type="ChEBI" id="CHEBI:15378"/>
        <dbReference type="ChEBI" id="CHEBI:30013"/>
        <dbReference type="ChEBI" id="CHEBI:30616"/>
        <dbReference type="ChEBI" id="CHEBI:61977"/>
        <dbReference type="ChEBI" id="CHEBI:456216"/>
        <dbReference type="EC" id="2.7.11.1"/>
    </reaction>
</comment>
<evidence type="ECO:0000256" key="2">
    <source>
        <dbReference type="ARBA" id="ARBA00012513"/>
    </source>
</evidence>
<name>A0A1X6N3V3_9APHY</name>
<dbReference type="GO" id="GO:0005737">
    <property type="term" value="C:cytoplasm"/>
    <property type="evidence" value="ECO:0007669"/>
    <property type="project" value="TreeGrafter"/>
</dbReference>
<dbReference type="SUPFAM" id="SSF56112">
    <property type="entry name" value="Protein kinase-like (PK-like)"/>
    <property type="match status" value="1"/>
</dbReference>
<dbReference type="SUPFAM" id="SSF103473">
    <property type="entry name" value="MFS general substrate transporter"/>
    <property type="match status" value="1"/>
</dbReference>
<dbReference type="STRING" id="670580.A0A1X6N3V3"/>
<evidence type="ECO:0000256" key="8">
    <source>
        <dbReference type="ARBA" id="ARBA00022840"/>
    </source>
</evidence>